<name>A0A2M8Z2I3_9FIRM</name>
<dbReference type="EMBL" id="PGET01000001">
    <property type="protein sequence ID" value="PJJ27643.1"/>
    <property type="molecule type" value="Genomic_DNA"/>
</dbReference>
<dbReference type="Pfam" id="PF13739">
    <property type="entry name" value="PdaC"/>
    <property type="match status" value="1"/>
</dbReference>
<evidence type="ECO:0000259" key="2">
    <source>
        <dbReference type="Pfam" id="PF13739"/>
    </source>
</evidence>
<feature type="domain" description="Deacetylase PdaC" evidence="2">
    <location>
        <begin position="97"/>
        <end position="172"/>
    </location>
</feature>
<feature type="domain" description="DUF3298" evidence="1">
    <location>
        <begin position="199"/>
        <end position="284"/>
    </location>
</feature>
<dbReference type="Gene3D" id="3.90.640.20">
    <property type="entry name" value="Heat-shock cognate protein, ATPase"/>
    <property type="match status" value="1"/>
</dbReference>
<accession>A0A2M8Z2I3</accession>
<dbReference type="InterPro" id="IPR037126">
    <property type="entry name" value="PdaC/RsiV-like_sf"/>
</dbReference>
<dbReference type="InterPro" id="IPR025303">
    <property type="entry name" value="PdaC"/>
</dbReference>
<dbReference type="RefSeq" id="WP_100304251.1">
    <property type="nucleotide sequence ID" value="NZ_PGET01000001.1"/>
</dbReference>
<protein>
    <submittedName>
        <fullName evidence="3">Uncharacterized protein DUF4163</fullName>
    </submittedName>
</protein>
<organism evidence="3 4">
    <name type="scientific">[Clostridium] celerecrescens 18A</name>
    <dbReference type="NCBI Taxonomy" id="1286362"/>
    <lineage>
        <taxon>Bacteria</taxon>
        <taxon>Bacillati</taxon>
        <taxon>Bacillota</taxon>
        <taxon>Clostridia</taxon>
        <taxon>Lachnospirales</taxon>
        <taxon>Lachnospiraceae</taxon>
        <taxon>Lacrimispora</taxon>
    </lineage>
</organism>
<reference evidence="3 4" key="1">
    <citation type="submission" date="2017-11" db="EMBL/GenBank/DDBJ databases">
        <title>Understudied soil microbes with underappreciated capabilities: Untangling the Clostridium saccharolyticum group.</title>
        <authorList>
            <person name="Leschine S."/>
        </authorList>
    </citation>
    <scope>NUCLEOTIDE SEQUENCE [LARGE SCALE GENOMIC DNA]</scope>
    <source>
        <strain evidence="3 4">18A</strain>
    </source>
</reference>
<dbReference type="InterPro" id="IPR021729">
    <property type="entry name" value="DUF3298"/>
</dbReference>
<sequence length="289" mass="32338">MEHSNEEKLLRMKERYQNIPVPEAARVSMAAGIERAKKEKRRIQMMNMTKRTGITAAAAMAAIVIMANASPVTANAMEEIPVLGAIAKVVTFRTFEDANNNYEAKIDIPKVSINEKDNEKVNRTIEEYANQLIAEYENRVAGDQAGNGHYSVTSSYDVVTDNDEYLSLRINTTVVMASGAEYVKIFTIDKETGNVVSLKDLMKDKPDYITAISDNIKKQMEEQMAADDSKMYFYNTGEDAVDEFKQITGDESFYFNENGEIVIAFDEYEVAPGYMGAVEFTIPKAVIGF</sequence>
<evidence type="ECO:0000313" key="3">
    <source>
        <dbReference type="EMBL" id="PJJ27643.1"/>
    </source>
</evidence>
<evidence type="ECO:0000259" key="1">
    <source>
        <dbReference type="Pfam" id="PF11738"/>
    </source>
</evidence>
<dbReference type="Proteomes" id="UP000231092">
    <property type="component" value="Unassembled WGS sequence"/>
</dbReference>
<gene>
    <name evidence="3" type="ORF">H171_1113</name>
</gene>
<dbReference type="Pfam" id="PF11738">
    <property type="entry name" value="DUF3298"/>
    <property type="match status" value="1"/>
</dbReference>
<dbReference type="Gene3D" id="3.30.565.40">
    <property type="entry name" value="Fervidobacterium nodosum Rt17-B1 like"/>
    <property type="match status" value="1"/>
</dbReference>
<comment type="caution">
    <text evidence="3">The sequence shown here is derived from an EMBL/GenBank/DDBJ whole genome shotgun (WGS) entry which is preliminary data.</text>
</comment>
<dbReference type="AlphaFoldDB" id="A0A2M8Z2I3"/>
<dbReference type="OrthoDB" id="4990at2"/>
<evidence type="ECO:0000313" key="4">
    <source>
        <dbReference type="Proteomes" id="UP000231092"/>
    </source>
</evidence>
<proteinExistence type="predicted"/>